<evidence type="ECO:0000313" key="1">
    <source>
        <dbReference type="EMBL" id="OWK43626.1"/>
    </source>
</evidence>
<proteinExistence type="predicted"/>
<dbReference type="Pfam" id="PF07586">
    <property type="entry name" value="HXXSHH"/>
    <property type="match status" value="1"/>
</dbReference>
<gene>
    <name evidence="1" type="ORF">FRUB_03225</name>
</gene>
<dbReference type="InterPro" id="IPR011447">
    <property type="entry name" value="DUF1552"/>
</dbReference>
<reference evidence="2" key="1">
    <citation type="submission" date="2017-06" db="EMBL/GenBank/DDBJ databases">
        <title>Genome analysis of Fimbriiglobus ruber SP5, the first member of the order Planctomycetales with confirmed chitinolytic capability.</title>
        <authorList>
            <person name="Ravin N.V."/>
            <person name="Rakitin A.L."/>
            <person name="Ivanova A.A."/>
            <person name="Beletsky A.V."/>
            <person name="Kulichevskaya I.S."/>
            <person name="Mardanov A.V."/>
            <person name="Dedysh S.N."/>
        </authorList>
    </citation>
    <scope>NUCLEOTIDE SEQUENCE [LARGE SCALE GENOMIC DNA]</scope>
    <source>
        <strain evidence="2">SP5</strain>
    </source>
</reference>
<dbReference type="EMBL" id="NIDE01000004">
    <property type="protein sequence ID" value="OWK43626.1"/>
    <property type="molecule type" value="Genomic_DNA"/>
</dbReference>
<comment type="caution">
    <text evidence="1">The sequence shown here is derived from an EMBL/GenBank/DDBJ whole genome shotgun (WGS) entry which is preliminary data.</text>
</comment>
<sequence>MGILPQFFFPEKAGLDYKLTPYLERMAAFRDHFTVFSGVSLPGVTGGHSAEKCFLTGTPHPERGGFRNWVSLDQYAAEQIGSRTRYPSLVLGVGNEGQTLSYTRSGAPIPIERSARKLFEKLFVQGKPDEVVNAVNALRQGRSTLDFVGDQSKRLAKSLPPADRQRLDQYLTSVRDLEQRLHSAEEWEQKPKPKVTAAPPEDIKDGREFARQSRTMFDVIQLALATDSSRLVSVFVDATAIHNITHHGNRPEVLAELRAKEEGQFDALAAFLKTLSSVKEEGDTLLDRTMVLYGTCMGSANSHANNNLPVLLAGGGFRHGQHLAFDTQNNYPLTNLYVSMLQRLGIETREFSTGRGTMRGMEVV</sequence>
<evidence type="ECO:0000313" key="2">
    <source>
        <dbReference type="Proteomes" id="UP000214646"/>
    </source>
</evidence>
<dbReference type="AlphaFoldDB" id="A0A225E0U9"/>
<name>A0A225E0U9_9BACT</name>
<dbReference type="Proteomes" id="UP000214646">
    <property type="component" value="Unassembled WGS sequence"/>
</dbReference>
<evidence type="ECO:0008006" key="3">
    <source>
        <dbReference type="Google" id="ProtNLM"/>
    </source>
</evidence>
<protein>
    <recommendedName>
        <fullName evidence="3">DUF1552 domain-containing protein</fullName>
    </recommendedName>
</protein>
<organism evidence="1 2">
    <name type="scientific">Fimbriiglobus ruber</name>
    <dbReference type="NCBI Taxonomy" id="1908690"/>
    <lineage>
        <taxon>Bacteria</taxon>
        <taxon>Pseudomonadati</taxon>
        <taxon>Planctomycetota</taxon>
        <taxon>Planctomycetia</taxon>
        <taxon>Gemmatales</taxon>
        <taxon>Gemmataceae</taxon>
        <taxon>Fimbriiglobus</taxon>
    </lineage>
</organism>
<keyword evidence="2" id="KW-1185">Reference proteome</keyword>
<accession>A0A225E0U9</accession>